<protein>
    <submittedName>
        <fullName evidence="2">Class I SAM-dependent methyltransferase</fullName>
        <ecNumber evidence="2">2.1.1.-</ecNumber>
    </submittedName>
</protein>
<dbReference type="GO" id="GO:0008168">
    <property type="term" value="F:methyltransferase activity"/>
    <property type="evidence" value="ECO:0007669"/>
    <property type="project" value="UniProtKB-KW"/>
</dbReference>
<dbReference type="InterPro" id="IPR029063">
    <property type="entry name" value="SAM-dependent_MTases_sf"/>
</dbReference>
<dbReference type="Pfam" id="PF13578">
    <property type="entry name" value="Methyltransf_24"/>
    <property type="match status" value="1"/>
</dbReference>
<evidence type="ECO:0000313" key="2">
    <source>
        <dbReference type="EMBL" id="MDP5138718.1"/>
    </source>
</evidence>
<keyword evidence="1" id="KW-0175">Coiled coil</keyword>
<dbReference type="RefSeq" id="WP_305977820.1">
    <property type="nucleotide sequence ID" value="NZ_JAPJDZ010000263.1"/>
</dbReference>
<gene>
    <name evidence="2" type="ORF">ORJ04_22485</name>
</gene>
<proteinExistence type="predicted"/>
<dbReference type="EC" id="2.1.1.-" evidence="2"/>
<evidence type="ECO:0000313" key="3">
    <source>
        <dbReference type="Proteomes" id="UP001231109"/>
    </source>
</evidence>
<feature type="non-terminal residue" evidence="2">
    <location>
        <position position="452"/>
    </location>
</feature>
<dbReference type="GO" id="GO:0032259">
    <property type="term" value="P:methylation"/>
    <property type="evidence" value="ECO:0007669"/>
    <property type="project" value="UniProtKB-KW"/>
</dbReference>
<comment type="caution">
    <text evidence="2">The sequence shown here is derived from an EMBL/GenBank/DDBJ whole genome shotgun (WGS) entry which is preliminary data.</text>
</comment>
<organism evidence="2 3">
    <name type="scientific">Rheinheimera baltica</name>
    <dbReference type="NCBI Taxonomy" id="67576"/>
    <lineage>
        <taxon>Bacteria</taxon>
        <taxon>Pseudomonadati</taxon>
        <taxon>Pseudomonadota</taxon>
        <taxon>Gammaproteobacteria</taxon>
        <taxon>Chromatiales</taxon>
        <taxon>Chromatiaceae</taxon>
        <taxon>Rheinheimera</taxon>
    </lineage>
</organism>
<evidence type="ECO:0000256" key="1">
    <source>
        <dbReference type="SAM" id="Coils"/>
    </source>
</evidence>
<accession>A0ABT9I5P5</accession>
<keyword evidence="2" id="KW-0489">Methyltransferase</keyword>
<sequence>MDVNLAHGASTNSVSLPFNEVLPALSNKTLFWRPKFLANDQGVAHIPFLFWIVESIRPDITVQLGFGNGSSYYAVCQAIDKLDISGSCYAIEPNLDVKQQYNEAQYHEFSRLQDLPYDRAAEQFKSQSIDLLHINLSADHVTLTQLLAVWLPYLSEKAVILVQNSQTSEQPNFVSLCQQLKKQYSTFELVQENGLLAIAVAQIPSESFARLLTFQLHSKAYDLVQNVFARLGKACSEVVRTQNALEQVQQVQSQLHEREQELEISQQKIAELLKSLNDHKTWLSNRKNEVADLGDQLKSSVESAAQEHAQAEQRVRMLEQVRSELKQEIETLFSHVETLRNEQHTIKLEAEKWQKNAQALSEGKNELNQLLINVSVELESVKTSLEQQREENNSLQNKLTAQHNQHVEQLKQLNSDQEIVCQRLRDDALQELDEVKRQLGNQLAQANEERVL</sequence>
<name>A0ABT9I5P5_9GAMM</name>
<reference evidence="2 3" key="1">
    <citation type="submission" date="2022-11" db="EMBL/GenBank/DDBJ databases">
        <title>Viruses from the air-sea interface of a natural surface slick.</title>
        <authorList>
            <person name="Rahlff J."/>
            <person name="Holmfeldt K."/>
        </authorList>
    </citation>
    <scope>NUCLEOTIDE SEQUENCE [LARGE SCALE GENOMIC DNA]</scope>
    <source>
        <strain evidence="2 3">SMS4</strain>
    </source>
</reference>
<dbReference type="Gene3D" id="3.40.50.150">
    <property type="entry name" value="Vaccinia Virus protein VP39"/>
    <property type="match status" value="1"/>
</dbReference>
<keyword evidence="2" id="KW-0808">Transferase</keyword>
<dbReference type="SUPFAM" id="SSF53335">
    <property type="entry name" value="S-adenosyl-L-methionine-dependent methyltransferases"/>
    <property type="match status" value="1"/>
</dbReference>
<dbReference type="EMBL" id="JAPJDZ010000263">
    <property type="protein sequence ID" value="MDP5138718.1"/>
    <property type="molecule type" value="Genomic_DNA"/>
</dbReference>
<feature type="coiled-coil region" evidence="1">
    <location>
        <begin position="241"/>
        <end position="449"/>
    </location>
</feature>
<dbReference type="Proteomes" id="UP001231109">
    <property type="component" value="Unassembled WGS sequence"/>
</dbReference>
<keyword evidence="3" id="KW-1185">Reference proteome</keyword>